<dbReference type="AlphaFoldDB" id="A0A392VXH7"/>
<name>A0A392VXH7_9FABA</name>
<evidence type="ECO:0000256" key="1">
    <source>
        <dbReference type="SAM" id="MobiDB-lite"/>
    </source>
</evidence>
<sequence length="59" mass="6187">MVTTLMATQNLVSAPVPQPSNTLVPPPVASAPLSGSQLFMPEGCPWGMPTSFFGEESRP</sequence>
<feature type="non-terminal residue" evidence="2">
    <location>
        <position position="59"/>
    </location>
</feature>
<proteinExistence type="predicted"/>
<protein>
    <submittedName>
        <fullName evidence="2">Uncharacterized protein</fullName>
    </submittedName>
</protein>
<reference evidence="2 3" key="1">
    <citation type="journal article" date="2018" name="Front. Plant Sci.">
        <title>Red Clover (Trifolium pratense) and Zigzag Clover (T. medium) - A Picture of Genomic Similarities and Differences.</title>
        <authorList>
            <person name="Dluhosova J."/>
            <person name="Istvanek J."/>
            <person name="Nedelnik J."/>
            <person name="Repkova J."/>
        </authorList>
    </citation>
    <scope>NUCLEOTIDE SEQUENCE [LARGE SCALE GENOMIC DNA]</scope>
    <source>
        <strain evidence="3">cv. 10/8</strain>
        <tissue evidence="2">Leaf</tissue>
    </source>
</reference>
<evidence type="ECO:0000313" key="3">
    <source>
        <dbReference type="Proteomes" id="UP000265520"/>
    </source>
</evidence>
<feature type="compositionally biased region" description="Polar residues" evidence="1">
    <location>
        <begin position="1"/>
        <end position="12"/>
    </location>
</feature>
<organism evidence="2 3">
    <name type="scientific">Trifolium medium</name>
    <dbReference type="NCBI Taxonomy" id="97028"/>
    <lineage>
        <taxon>Eukaryota</taxon>
        <taxon>Viridiplantae</taxon>
        <taxon>Streptophyta</taxon>
        <taxon>Embryophyta</taxon>
        <taxon>Tracheophyta</taxon>
        <taxon>Spermatophyta</taxon>
        <taxon>Magnoliopsida</taxon>
        <taxon>eudicotyledons</taxon>
        <taxon>Gunneridae</taxon>
        <taxon>Pentapetalae</taxon>
        <taxon>rosids</taxon>
        <taxon>fabids</taxon>
        <taxon>Fabales</taxon>
        <taxon>Fabaceae</taxon>
        <taxon>Papilionoideae</taxon>
        <taxon>50 kb inversion clade</taxon>
        <taxon>NPAAA clade</taxon>
        <taxon>Hologalegina</taxon>
        <taxon>IRL clade</taxon>
        <taxon>Trifolieae</taxon>
        <taxon>Trifolium</taxon>
    </lineage>
</organism>
<keyword evidence="3" id="KW-1185">Reference proteome</keyword>
<feature type="region of interest" description="Disordered" evidence="1">
    <location>
        <begin position="1"/>
        <end position="23"/>
    </location>
</feature>
<dbReference type="Proteomes" id="UP000265520">
    <property type="component" value="Unassembled WGS sequence"/>
</dbReference>
<evidence type="ECO:0000313" key="2">
    <source>
        <dbReference type="EMBL" id="MCI91385.1"/>
    </source>
</evidence>
<accession>A0A392VXH7</accession>
<dbReference type="EMBL" id="LXQA011270419">
    <property type="protein sequence ID" value="MCI91385.1"/>
    <property type="molecule type" value="Genomic_DNA"/>
</dbReference>
<comment type="caution">
    <text evidence="2">The sequence shown here is derived from an EMBL/GenBank/DDBJ whole genome shotgun (WGS) entry which is preliminary data.</text>
</comment>